<evidence type="ECO:0000256" key="3">
    <source>
        <dbReference type="ARBA" id="ARBA00022487"/>
    </source>
</evidence>
<keyword evidence="7" id="KW-1015">Disulfide bond</keyword>
<dbReference type="Pfam" id="PF01083">
    <property type="entry name" value="Cutinase"/>
    <property type="match status" value="1"/>
</dbReference>
<gene>
    <name evidence="9" type="ORF">BKA16_000922</name>
</gene>
<evidence type="ECO:0000256" key="2">
    <source>
        <dbReference type="ARBA" id="ARBA00007534"/>
    </source>
</evidence>
<evidence type="ECO:0000313" key="10">
    <source>
        <dbReference type="Proteomes" id="UP000551501"/>
    </source>
</evidence>
<feature type="signal peptide" evidence="8">
    <location>
        <begin position="1"/>
        <end position="22"/>
    </location>
</feature>
<name>A0A840F218_9ACTN</name>
<dbReference type="EMBL" id="JACIFP010000001">
    <property type="protein sequence ID" value="MBB4134370.1"/>
    <property type="molecule type" value="Genomic_DNA"/>
</dbReference>
<dbReference type="InterPro" id="IPR029058">
    <property type="entry name" value="AB_hydrolase_fold"/>
</dbReference>
<sequence>MRKRLLVLMSGVLLAFSGVSWAHTAIAAAAPGCADVHVLFARGTAETAPPLGVTGIAFENALRNRVHGESIRVEPVKYAASSDFGNKLKFAETVVTGIAHTQDRVRQIAAACPNTDIVLGGYSQGAALAAYAVADSYDLPAAYTRYRQYAPTPMPAGLAARVKAVVLFAPPSARFLRDAGAPTMHVGKAYAGKTLRICAPGDNICDGAPLAGPNAIHLLYPVNGSTERAAGYVARRV</sequence>
<accession>A0A840F218</accession>
<dbReference type="Proteomes" id="UP000551501">
    <property type="component" value="Unassembled WGS sequence"/>
</dbReference>
<dbReference type="PROSITE" id="PS00155">
    <property type="entry name" value="CUTINASE_1"/>
    <property type="match status" value="1"/>
</dbReference>
<evidence type="ECO:0000256" key="7">
    <source>
        <dbReference type="ARBA" id="ARBA00023157"/>
    </source>
</evidence>
<evidence type="ECO:0000256" key="5">
    <source>
        <dbReference type="ARBA" id="ARBA00022729"/>
    </source>
</evidence>
<evidence type="ECO:0000313" key="9">
    <source>
        <dbReference type="EMBL" id="MBB4134370.1"/>
    </source>
</evidence>
<dbReference type="InterPro" id="IPR000675">
    <property type="entry name" value="Cutinase/axe"/>
</dbReference>
<comment type="caution">
    <text evidence="9">The sequence shown here is derived from an EMBL/GenBank/DDBJ whole genome shotgun (WGS) entry which is preliminary data.</text>
</comment>
<evidence type="ECO:0000256" key="4">
    <source>
        <dbReference type="ARBA" id="ARBA00022525"/>
    </source>
</evidence>
<dbReference type="RefSeq" id="WP_183369552.1">
    <property type="nucleotide sequence ID" value="NZ_BAABHL010000128.1"/>
</dbReference>
<dbReference type="GO" id="GO:0005576">
    <property type="term" value="C:extracellular region"/>
    <property type="evidence" value="ECO:0007669"/>
    <property type="project" value="UniProtKB-SubCell"/>
</dbReference>
<dbReference type="SMART" id="SM01110">
    <property type="entry name" value="Cutinase"/>
    <property type="match status" value="1"/>
</dbReference>
<dbReference type="Gene3D" id="3.40.50.1820">
    <property type="entry name" value="alpha/beta hydrolase"/>
    <property type="match status" value="1"/>
</dbReference>
<dbReference type="PANTHER" id="PTHR33630:SF9">
    <property type="entry name" value="CUTINASE 4"/>
    <property type="match status" value="1"/>
</dbReference>
<keyword evidence="6 8" id="KW-0378">Hydrolase</keyword>
<feature type="chain" id="PRO_5039762741" description="Cutinase" evidence="8">
    <location>
        <begin position="23"/>
        <end position="237"/>
    </location>
</feature>
<dbReference type="InterPro" id="IPR043580">
    <property type="entry name" value="CUTINASE_1"/>
</dbReference>
<keyword evidence="3 8" id="KW-0719">Serine esterase</keyword>
<comment type="similarity">
    <text evidence="2 8">Belongs to the cutinase family.</text>
</comment>
<dbReference type="PANTHER" id="PTHR33630">
    <property type="entry name" value="CUTINASE RV1984C-RELATED-RELATED"/>
    <property type="match status" value="1"/>
</dbReference>
<comment type="subcellular location">
    <subcellularLocation>
        <location evidence="1 8">Secreted</location>
    </subcellularLocation>
</comment>
<dbReference type="AlphaFoldDB" id="A0A840F218"/>
<keyword evidence="10" id="KW-1185">Reference proteome</keyword>
<keyword evidence="4 8" id="KW-0964">Secreted</keyword>
<dbReference type="EC" id="3.1.1.-" evidence="8"/>
<reference evidence="9 10" key="1">
    <citation type="submission" date="2020-08" db="EMBL/GenBank/DDBJ databases">
        <title>Sequencing the genomes of 1000 actinobacteria strains.</title>
        <authorList>
            <person name="Klenk H.-P."/>
        </authorList>
    </citation>
    <scope>NUCLEOTIDE SEQUENCE [LARGE SCALE GENOMIC DNA]</scope>
    <source>
        <strain evidence="9 10">DSM 45298</strain>
    </source>
</reference>
<dbReference type="GO" id="GO:0052689">
    <property type="term" value="F:carboxylic ester hydrolase activity"/>
    <property type="evidence" value="ECO:0007669"/>
    <property type="project" value="UniProtKB-KW"/>
</dbReference>
<organism evidence="9 10">
    <name type="scientific">Gordonia humi</name>
    <dbReference type="NCBI Taxonomy" id="686429"/>
    <lineage>
        <taxon>Bacteria</taxon>
        <taxon>Bacillati</taxon>
        <taxon>Actinomycetota</taxon>
        <taxon>Actinomycetes</taxon>
        <taxon>Mycobacteriales</taxon>
        <taxon>Gordoniaceae</taxon>
        <taxon>Gordonia</taxon>
    </lineage>
</organism>
<dbReference type="SUPFAM" id="SSF53474">
    <property type="entry name" value="alpha/beta-Hydrolases"/>
    <property type="match status" value="1"/>
</dbReference>
<protein>
    <recommendedName>
        <fullName evidence="8">Cutinase</fullName>
        <ecNumber evidence="8">3.1.1.-</ecNumber>
    </recommendedName>
</protein>
<evidence type="ECO:0000256" key="8">
    <source>
        <dbReference type="RuleBase" id="RU361263"/>
    </source>
</evidence>
<evidence type="ECO:0000256" key="6">
    <source>
        <dbReference type="ARBA" id="ARBA00022801"/>
    </source>
</evidence>
<keyword evidence="5 8" id="KW-0732">Signal</keyword>
<proteinExistence type="inferred from homology"/>
<evidence type="ECO:0000256" key="1">
    <source>
        <dbReference type="ARBA" id="ARBA00004613"/>
    </source>
</evidence>
<comment type="function">
    <text evidence="8">Catalyzes the hydrolysis of complex carboxylic polyesters found in the cell wall of plants. Degrades cutin, a macromolecule that forms the structure of the plant cuticle.</text>
</comment>